<dbReference type="InterPro" id="IPR035980">
    <property type="entry name" value="Ribosomal_bS6_sf"/>
</dbReference>
<dbReference type="GO" id="GO:0003735">
    <property type="term" value="F:structural constituent of ribosome"/>
    <property type="evidence" value="ECO:0007669"/>
    <property type="project" value="InterPro"/>
</dbReference>
<accession>A0A517XMC1</accession>
<feature type="region of interest" description="Disordered" evidence="7">
    <location>
        <begin position="121"/>
        <end position="165"/>
    </location>
</feature>
<organism evidence="8 9">
    <name type="scientific">Urbifossiella limnaea</name>
    <dbReference type="NCBI Taxonomy" id="2528023"/>
    <lineage>
        <taxon>Bacteria</taxon>
        <taxon>Pseudomonadati</taxon>
        <taxon>Planctomycetota</taxon>
        <taxon>Planctomycetia</taxon>
        <taxon>Gemmatales</taxon>
        <taxon>Gemmataceae</taxon>
        <taxon>Urbifossiella</taxon>
    </lineage>
</organism>
<evidence type="ECO:0000256" key="5">
    <source>
        <dbReference type="ARBA" id="ARBA00035294"/>
    </source>
</evidence>
<keyword evidence="2 8" id="KW-0689">Ribosomal protein</keyword>
<dbReference type="Pfam" id="PF01250">
    <property type="entry name" value="Ribosomal_S6"/>
    <property type="match status" value="1"/>
</dbReference>
<dbReference type="GO" id="GO:0019843">
    <property type="term" value="F:rRNA binding"/>
    <property type="evidence" value="ECO:0007669"/>
    <property type="project" value="InterPro"/>
</dbReference>
<proteinExistence type="inferred from homology"/>
<dbReference type="KEGG" id="uli:ETAA1_05190"/>
<evidence type="ECO:0000313" key="9">
    <source>
        <dbReference type="Proteomes" id="UP000319576"/>
    </source>
</evidence>
<comment type="similarity">
    <text evidence="1">Belongs to the bacterial ribosomal protein bS6 family.</text>
</comment>
<keyword evidence="9" id="KW-1185">Reference proteome</keyword>
<protein>
    <recommendedName>
        <fullName evidence="5">Small ribosomal subunit protein bS6</fullName>
    </recommendedName>
    <alternativeName>
        <fullName evidence="6">30S ribosomal protein S6</fullName>
    </alternativeName>
</protein>
<dbReference type="GO" id="GO:0006412">
    <property type="term" value="P:translation"/>
    <property type="evidence" value="ECO:0007669"/>
    <property type="project" value="InterPro"/>
</dbReference>
<dbReference type="GO" id="GO:0005840">
    <property type="term" value="C:ribosome"/>
    <property type="evidence" value="ECO:0007669"/>
    <property type="project" value="UniProtKB-KW"/>
</dbReference>
<reference evidence="8 9" key="1">
    <citation type="submission" date="2019-02" db="EMBL/GenBank/DDBJ databases">
        <title>Deep-cultivation of Planctomycetes and their phenomic and genomic characterization uncovers novel biology.</title>
        <authorList>
            <person name="Wiegand S."/>
            <person name="Jogler M."/>
            <person name="Boedeker C."/>
            <person name="Pinto D."/>
            <person name="Vollmers J."/>
            <person name="Rivas-Marin E."/>
            <person name="Kohn T."/>
            <person name="Peeters S.H."/>
            <person name="Heuer A."/>
            <person name="Rast P."/>
            <person name="Oberbeckmann S."/>
            <person name="Bunk B."/>
            <person name="Jeske O."/>
            <person name="Meyerdierks A."/>
            <person name="Storesund J.E."/>
            <person name="Kallscheuer N."/>
            <person name="Luecker S."/>
            <person name="Lage O.M."/>
            <person name="Pohl T."/>
            <person name="Merkel B.J."/>
            <person name="Hornburger P."/>
            <person name="Mueller R.-W."/>
            <person name="Bruemmer F."/>
            <person name="Labrenz M."/>
            <person name="Spormann A.M."/>
            <person name="Op den Camp H."/>
            <person name="Overmann J."/>
            <person name="Amann R."/>
            <person name="Jetten M.S.M."/>
            <person name="Mascher T."/>
            <person name="Medema M.H."/>
            <person name="Devos D.P."/>
            <person name="Kaster A.-K."/>
            <person name="Ovreas L."/>
            <person name="Rohde M."/>
            <person name="Galperin M.Y."/>
            <person name="Jogler C."/>
        </authorList>
    </citation>
    <scope>NUCLEOTIDE SEQUENCE [LARGE SCALE GENOMIC DNA]</scope>
    <source>
        <strain evidence="8 9">ETA_A1</strain>
    </source>
</reference>
<dbReference type="Proteomes" id="UP000319576">
    <property type="component" value="Chromosome"/>
</dbReference>
<dbReference type="EMBL" id="CP036273">
    <property type="protein sequence ID" value="QDU18626.1"/>
    <property type="molecule type" value="Genomic_DNA"/>
</dbReference>
<dbReference type="CDD" id="cd00473">
    <property type="entry name" value="bS6"/>
    <property type="match status" value="1"/>
</dbReference>
<evidence type="ECO:0000256" key="3">
    <source>
        <dbReference type="ARBA" id="ARBA00023274"/>
    </source>
</evidence>
<name>A0A517XMC1_9BACT</name>
<feature type="compositionally biased region" description="Basic and acidic residues" evidence="7">
    <location>
        <begin position="156"/>
        <end position="165"/>
    </location>
</feature>
<dbReference type="InterPro" id="IPR014717">
    <property type="entry name" value="Transl_elong_EF1B/ribsomal_bS6"/>
</dbReference>
<keyword evidence="3" id="KW-0687">Ribonucleoprotein</keyword>
<dbReference type="Gene3D" id="3.30.70.60">
    <property type="match status" value="1"/>
</dbReference>
<evidence type="ECO:0000256" key="6">
    <source>
        <dbReference type="ARBA" id="ARBA00035520"/>
    </source>
</evidence>
<gene>
    <name evidence="8" type="ORF">ETAA1_05190</name>
</gene>
<dbReference type="InterPro" id="IPR020814">
    <property type="entry name" value="Ribosomal_S6_plastid/chlpt"/>
</dbReference>
<evidence type="ECO:0000256" key="2">
    <source>
        <dbReference type="ARBA" id="ARBA00022980"/>
    </source>
</evidence>
<comment type="function">
    <text evidence="4">Binds together with bS18 to 16S ribosomal RNA.</text>
</comment>
<evidence type="ECO:0000256" key="4">
    <source>
        <dbReference type="ARBA" id="ARBA00035104"/>
    </source>
</evidence>
<sequence length="165" mass="18247">MVNTYETLFLLDATKLSADGDAVRTQVHHLIERHGGQISIAREWNYNQKLTYPIAKQKKGAFHIVYYTLESTKQAELERDFALAEGVILRSMTLKLDPKWQETILGIARDEHGKEFAVKGMQDEAQVQTDPSALGAEPAAGVDGPPGDGARGPRGRRPEFADKGD</sequence>
<evidence type="ECO:0000256" key="1">
    <source>
        <dbReference type="ARBA" id="ARBA00009512"/>
    </source>
</evidence>
<dbReference type="GO" id="GO:1990904">
    <property type="term" value="C:ribonucleoprotein complex"/>
    <property type="evidence" value="ECO:0007669"/>
    <property type="project" value="UniProtKB-KW"/>
</dbReference>
<dbReference type="AlphaFoldDB" id="A0A517XMC1"/>
<dbReference type="SUPFAM" id="SSF54995">
    <property type="entry name" value="Ribosomal protein S6"/>
    <property type="match status" value="1"/>
</dbReference>
<dbReference type="InterPro" id="IPR000529">
    <property type="entry name" value="Ribosomal_bS6"/>
</dbReference>
<evidence type="ECO:0000313" key="8">
    <source>
        <dbReference type="EMBL" id="QDU18626.1"/>
    </source>
</evidence>
<evidence type="ECO:0000256" key="7">
    <source>
        <dbReference type="SAM" id="MobiDB-lite"/>
    </source>
</evidence>